<sequence length="447" mass="50181">MKYYFRLSSLSLLVVITFLFGFTDPGSPSPKGINKINHVVIIYLENHSFDNLYGLFPGANGLANARNVKQIDASGKPFTFLPPVPRTNAFPVDLPNNYFNIDQYVPADMKIPDPVHRYYQEQTQIHGGKMDRFADISDAGGLTMGYYNTDQLLLAAEAKNYTLCDNLFHSAFGGSFLNHMWLVAAASPVYHNAPESVVAQFDANGILIQDGMVTPDGFAVNTCFSVNTPHPDIKVRRPKELLPMQTMPTIGDRLNDKNITWAWYSGGWNDALAGKPDESFQFHHQPFAYFSNYAENTSGRTEHLKDETEFFAAAQAGTLPAVSFVKPIGIENEHPGYADIVTGEKHVEEIINAIRNGPNWKDCVIIITYDENGGFWDHVAPPVIDKWGPGTRVPGIIISPFAKKGFIDHTQYETLSILRLIEKRWKLKSLTSRDRQAKCFENCFDFR</sequence>
<protein>
    <submittedName>
        <fullName evidence="2">Alkaline phosphatase family protein</fullName>
    </submittedName>
</protein>
<evidence type="ECO:0000313" key="2">
    <source>
        <dbReference type="EMBL" id="MBK9983404.1"/>
    </source>
</evidence>
<dbReference type="SUPFAM" id="SSF53649">
    <property type="entry name" value="Alkaline phosphatase-like"/>
    <property type="match status" value="1"/>
</dbReference>
<reference evidence="2 3" key="1">
    <citation type="submission" date="2020-10" db="EMBL/GenBank/DDBJ databases">
        <title>Connecting structure to function with the recovery of over 1000 high-quality activated sludge metagenome-assembled genomes encoding full-length rRNA genes using long-read sequencing.</title>
        <authorList>
            <person name="Singleton C.M."/>
            <person name="Petriglieri F."/>
            <person name="Kristensen J.M."/>
            <person name="Kirkegaard R.H."/>
            <person name="Michaelsen T.Y."/>
            <person name="Andersen M.H."/>
            <person name="Karst S.M."/>
            <person name="Dueholm M.S."/>
            <person name="Nielsen P.H."/>
            <person name="Albertsen M."/>
        </authorList>
    </citation>
    <scope>NUCLEOTIDE SEQUENCE [LARGE SCALE GENOMIC DNA]</scope>
    <source>
        <strain evidence="2">Ribe_18-Q3-R11-54_MAXAC.273</strain>
    </source>
</reference>
<dbReference type="PANTHER" id="PTHR31956">
    <property type="entry name" value="NON-SPECIFIC PHOSPHOLIPASE C4-RELATED"/>
    <property type="match status" value="1"/>
</dbReference>
<dbReference type="EMBL" id="JADKGY010000020">
    <property type="protein sequence ID" value="MBK9983404.1"/>
    <property type="molecule type" value="Genomic_DNA"/>
</dbReference>
<comment type="caution">
    <text evidence="2">The sequence shown here is derived from an EMBL/GenBank/DDBJ whole genome shotgun (WGS) entry which is preliminary data.</text>
</comment>
<keyword evidence="1" id="KW-0378">Hydrolase</keyword>
<proteinExistence type="predicted"/>
<dbReference type="Gene3D" id="3.40.720.10">
    <property type="entry name" value="Alkaline Phosphatase, subunit A"/>
    <property type="match status" value="2"/>
</dbReference>
<evidence type="ECO:0000256" key="1">
    <source>
        <dbReference type="ARBA" id="ARBA00022801"/>
    </source>
</evidence>
<dbReference type="PANTHER" id="PTHR31956:SF1">
    <property type="entry name" value="NON-SPECIFIC PHOSPHOLIPASE C1"/>
    <property type="match status" value="1"/>
</dbReference>
<dbReference type="GO" id="GO:0042578">
    <property type="term" value="F:phosphoric ester hydrolase activity"/>
    <property type="evidence" value="ECO:0007669"/>
    <property type="project" value="UniProtKB-ARBA"/>
</dbReference>
<dbReference type="Pfam" id="PF04185">
    <property type="entry name" value="Phosphoesterase"/>
    <property type="match status" value="1"/>
</dbReference>
<dbReference type="AlphaFoldDB" id="A0A9D7SZ01"/>
<evidence type="ECO:0000313" key="3">
    <source>
        <dbReference type="Proteomes" id="UP000808337"/>
    </source>
</evidence>
<accession>A0A9D7SZ01</accession>
<dbReference type="CDD" id="cd16013">
    <property type="entry name" value="AcpA"/>
    <property type="match status" value="1"/>
</dbReference>
<dbReference type="InterPro" id="IPR007312">
    <property type="entry name" value="Phosphoesterase"/>
</dbReference>
<name>A0A9D7SZ01_9BACT</name>
<dbReference type="InterPro" id="IPR017850">
    <property type="entry name" value="Alkaline_phosphatase_core_sf"/>
</dbReference>
<dbReference type="Proteomes" id="UP000808337">
    <property type="component" value="Unassembled WGS sequence"/>
</dbReference>
<organism evidence="2 3">
    <name type="scientific">Candidatus Opimibacter skivensis</name>
    <dbReference type="NCBI Taxonomy" id="2982028"/>
    <lineage>
        <taxon>Bacteria</taxon>
        <taxon>Pseudomonadati</taxon>
        <taxon>Bacteroidota</taxon>
        <taxon>Saprospiria</taxon>
        <taxon>Saprospirales</taxon>
        <taxon>Saprospiraceae</taxon>
        <taxon>Candidatus Opimibacter</taxon>
    </lineage>
</organism>
<gene>
    <name evidence="2" type="ORF">IPP15_13635</name>
</gene>